<keyword evidence="3 5" id="KW-0067">ATP-binding</keyword>
<protein>
    <submittedName>
        <fullName evidence="5">ABC transporter ATP-binding protein</fullName>
    </submittedName>
</protein>
<evidence type="ECO:0000313" key="5">
    <source>
        <dbReference type="EMBL" id="MFC4247766.1"/>
    </source>
</evidence>
<dbReference type="AlphaFoldDB" id="A0ABD5P0F4"/>
<name>A0ABD5P0F4_9EURY</name>
<dbReference type="CDD" id="cd03257">
    <property type="entry name" value="ABC_NikE_OppD_transporters"/>
    <property type="match status" value="1"/>
</dbReference>
<dbReference type="InterPro" id="IPR003439">
    <property type="entry name" value="ABC_transporter-like_ATP-bd"/>
</dbReference>
<evidence type="ECO:0000259" key="4">
    <source>
        <dbReference type="PROSITE" id="PS50893"/>
    </source>
</evidence>
<dbReference type="PROSITE" id="PS50893">
    <property type="entry name" value="ABC_TRANSPORTER_2"/>
    <property type="match status" value="1"/>
</dbReference>
<organism evidence="5 6">
    <name type="scientific">Natribaculum luteum</name>
    <dbReference type="NCBI Taxonomy" id="1586232"/>
    <lineage>
        <taxon>Archaea</taxon>
        <taxon>Methanobacteriati</taxon>
        <taxon>Methanobacteriota</taxon>
        <taxon>Stenosarchaea group</taxon>
        <taxon>Halobacteria</taxon>
        <taxon>Halobacteriales</taxon>
        <taxon>Natrialbaceae</taxon>
        <taxon>Natribaculum</taxon>
    </lineage>
</organism>
<dbReference type="Proteomes" id="UP001595821">
    <property type="component" value="Unassembled WGS sequence"/>
</dbReference>
<evidence type="ECO:0000256" key="1">
    <source>
        <dbReference type="ARBA" id="ARBA00022448"/>
    </source>
</evidence>
<dbReference type="Pfam" id="PF08352">
    <property type="entry name" value="oligo_HPY"/>
    <property type="match status" value="1"/>
</dbReference>
<accession>A0ABD5P0F4</accession>
<reference evidence="5 6" key="1">
    <citation type="journal article" date="2014" name="Int. J. Syst. Evol. Microbiol.">
        <title>Complete genome sequence of Corynebacterium casei LMG S-19264T (=DSM 44701T), isolated from a smear-ripened cheese.</title>
        <authorList>
            <consortium name="US DOE Joint Genome Institute (JGI-PGF)"/>
            <person name="Walter F."/>
            <person name="Albersmeier A."/>
            <person name="Kalinowski J."/>
            <person name="Ruckert C."/>
        </authorList>
    </citation>
    <scope>NUCLEOTIDE SEQUENCE [LARGE SCALE GENOMIC DNA]</scope>
    <source>
        <strain evidence="5 6">IBRC-M 10912</strain>
    </source>
</reference>
<gene>
    <name evidence="5" type="ORF">ACFOZ7_12480</name>
</gene>
<dbReference type="InterPro" id="IPR013563">
    <property type="entry name" value="Oligopep_ABC_C"/>
</dbReference>
<evidence type="ECO:0000256" key="3">
    <source>
        <dbReference type="ARBA" id="ARBA00022840"/>
    </source>
</evidence>
<comment type="caution">
    <text evidence="5">The sequence shown here is derived from an EMBL/GenBank/DDBJ whole genome shotgun (WGS) entry which is preliminary data.</text>
</comment>
<dbReference type="GO" id="GO:0005524">
    <property type="term" value="F:ATP binding"/>
    <property type="evidence" value="ECO:0007669"/>
    <property type="project" value="UniProtKB-KW"/>
</dbReference>
<dbReference type="InterPro" id="IPR003593">
    <property type="entry name" value="AAA+_ATPase"/>
</dbReference>
<keyword evidence="2" id="KW-0547">Nucleotide-binding</keyword>
<evidence type="ECO:0000313" key="6">
    <source>
        <dbReference type="Proteomes" id="UP001595821"/>
    </source>
</evidence>
<dbReference type="PANTHER" id="PTHR43067">
    <property type="entry name" value="OLIGOPEPTIDE/DIPEPTIDE ABC TRANSPORTER, ATPASE SUBUNIT"/>
    <property type="match status" value="1"/>
</dbReference>
<dbReference type="GeneID" id="71856525"/>
<dbReference type="SUPFAM" id="SSF52540">
    <property type="entry name" value="P-loop containing nucleoside triphosphate hydrolases"/>
    <property type="match status" value="1"/>
</dbReference>
<feature type="domain" description="ABC transporter" evidence="4">
    <location>
        <begin position="1"/>
        <end position="235"/>
    </location>
</feature>
<evidence type="ECO:0000256" key="2">
    <source>
        <dbReference type="ARBA" id="ARBA00022741"/>
    </source>
</evidence>
<dbReference type="RefSeq" id="WP_246975707.1">
    <property type="nucleotide sequence ID" value="NZ_CP095398.1"/>
</dbReference>
<keyword evidence="1" id="KW-0813">Transport</keyword>
<dbReference type="SMART" id="SM00382">
    <property type="entry name" value="AAA"/>
    <property type="match status" value="1"/>
</dbReference>
<dbReference type="Pfam" id="PF00005">
    <property type="entry name" value="ABC_tran"/>
    <property type="match status" value="1"/>
</dbReference>
<dbReference type="EMBL" id="JBHSDJ010000096">
    <property type="protein sequence ID" value="MFC4247766.1"/>
    <property type="molecule type" value="Genomic_DNA"/>
</dbReference>
<dbReference type="Gene3D" id="3.40.50.300">
    <property type="entry name" value="P-loop containing nucleotide triphosphate hydrolases"/>
    <property type="match status" value="1"/>
</dbReference>
<dbReference type="InterPro" id="IPR027417">
    <property type="entry name" value="P-loop_NTPase"/>
</dbReference>
<dbReference type="PANTHER" id="PTHR43067:SF3">
    <property type="entry name" value="MALTOSE ABC TRANSPORTER, ATP-BINDING PROTEIN"/>
    <property type="match status" value="1"/>
</dbReference>
<proteinExistence type="predicted"/>
<sequence length="319" mass="35337">MNDVNLSIRRGETLAIVGESGSGKSTLGSLMIDAVQDPGQTTGDVRYYPESGSDPINVLELNERQQKRIRWEEISMVSQAATNAFNPTIPIKRHFTDTFAAHDVPRETGLERAREILSDLGLDPDRILDAYQHELSGGQKQRTQLALSLVLDPEIVILDEPTSGLDLIVQRNFLSLIYEIKEEYELTLVLISHDIPVVSGIADRIAVMYAFDIVESGDAREILLEPEHPYTRLMAQSSLGMDRAADEIRTIEGDPPDSINVPSGCPFHPRCPLADDRCEVEEPELRGSEQGDHEVACFYPTEAVESIPHFVADTGGESR</sequence>
<dbReference type="NCBIfam" id="TIGR01727">
    <property type="entry name" value="oligo_HPY"/>
    <property type="match status" value="1"/>
</dbReference>